<evidence type="ECO:0000259" key="2">
    <source>
        <dbReference type="PROSITE" id="PS50172"/>
    </source>
</evidence>
<accession>A0AAV5A4H0</accession>
<evidence type="ECO:0000313" key="4">
    <source>
        <dbReference type="Proteomes" id="UP001050691"/>
    </source>
</evidence>
<dbReference type="PROSITE" id="PS50172">
    <property type="entry name" value="BRCT"/>
    <property type="match status" value="1"/>
</dbReference>
<evidence type="ECO:0000313" key="3">
    <source>
        <dbReference type="EMBL" id="GJJ07491.1"/>
    </source>
</evidence>
<dbReference type="InterPro" id="IPR011013">
    <property type="entry name" value="Gal_mutarotase_sf_dom"/>
</dbReference>
<dbReference type="InterPro" id="IPR008183">
    <property type="entry name" value="Aldose_1/G6P_1-epimerase"/>
</dbReference>
<dbReference type="GO" id="GO:0033499">
    <property type="term" value="P:galactose catabolic process via UDP-galactose, Leloir pathway"/>
    <property type="evidence" value="ECO:0007669"/>
    <property type="project" value="TreeGrafter"/>
</dbReference>
<organism evidence="3 4">
    <name type="scientific">Clathrus columnatus</name>
    <dbReference type="NCBI Taxonomy" id="1419009"/>
    <lineage>
        <taxon>Eukaryota</taxon>
        <taxon>Fungi</taxon>
        <taxon>Dikarya</taxon>
        <taxon>Basidiomycota</taxon>
        <taxon>Agaricomycotina</taxon>
        <taxon>Agaricomycetes</taxon>
        <taxon>Phallomycetidae</taxon>
        <taxon>Phallales</taxon>
        <taxon>Clathraceae</taxon>
        <taxon>Clathrus</taxon>
    </lineage>
</organism>
<dbReference type="SUPFAM" id="SSF52113">
    <property type="entry name" value="BRCT domain"/>
    <property type="match status" value="1"/>
</dbReference>
<dbReference type="PANTHER" id="PTHR10091:SF6">
    <property type="entry name" value="1-EPIMERASE, PUTATIVE (AFU_ORTHOLOGUE AFUA_3G13240)-RELATED"/>
    <property type="match status" value="1"/>
</dbReference>
<dbReference type="Gene3D" id="3.40.50.10190">
    <property type="entry name" value="BRCT domain"/>
    <property type="match status" value="1"/>
</dbReference>
<evidence type="ECO:0000256" key="1">
    <source>
        <dbReference type="SAM" id="MobiDB-lite"/>
    </source>
</evidence>
<dbReference type="InterPro" id="IPR001357">
    <property type="entry name" value="BRCT_dom"/>
</dbReference>
<dbReference type="GO" id="GO:0004034">
    <property type="term" value="F:aldose 1-epimerase activity"/>
    <property type="evidence" value="ECO:0007669"/>
    <property type="project" value="TreeGrafter"/>
</dbReference>
<protein>
    <recommendedName>
        <fullName evidence="2">BRCT domain-containing protein</fullName>
    </recommendedName>
</protein>
<dbReference type="SUPFAM" id="SSF74650">
    <property type="entry name" value="Galactose mutarotase-like"/>
    <property type="match status" value="1"/>
</dbReference>
<dbReference type="Pfam" id="PF16589">
    <property type="entry name" value="BRCT_2"/>
    <property type="match status" value="1"/>
</dbReference>
<feature type="region of interest" description="Disordered" evidence="1">
    <location>
        <begin position="7"/>
        <end position="32"/>
    </location>
</feature>
<gene>
    <name evidence="3" type="ORF">Clacol_001693</name>
</gene>
<proteinExistence type="predicted"/>
<dbReference type="InterPro" id="IPR036420">
    <property type="entry name" value="BRCT_dom_sf"/>
</dbReference>
<dbReference type="GO" id="GO:0030246">
    <property type="term" value="F:carbohydrate binding"/>
    <property type="evidence" value="ECO:0007669"/>
    <property type="project" value="InterPro"/>
</dbReference>
<comment type="caution">
    <text evidence="3">The sequence shown here is derived from an EMBL/GenBank/DDBJ whole genome shotgun (WGS) entry which is preliminary data.</text>
</comment>
<reference evidence="3" key="1">
    <citation type="submission" date="2021-10" db="EMBL/GenBank/DDBJ databases">
        <title>De novo Genome Assembly of Clathrus columnatus (Basidiomycota, Fungi) Using Illumina and Nanopore Sequence Data.</title>
        <authorList>
            <person name="Ogiso-Tanaka E."/>
            <person name="Itagaki H."/>
            <person name="Hosoya T."/>
            <person name="Hosaka K."/>
        </authorList>
    </citation>
    <scope>NUCLEOTIDE SEQUENCE</scope>
    <source>
        <strain evidence="3">MO-923</strain>
    </source>
</reference>
<dbReference type="Pfam" id="PF01263">
    <property type="entry name" value="Aldose_epim"/>
    <property type="match status" value="1"/>
</dbReference>
<dbReference type="AlphaFoldDB" id="A0AAV5A4H0"/>
<dbReference type="Gene3D" id="2.70.98.10">
    <property type="match status" value="1"/>
</dbReference>
<dbReference type="EMBL" id="BPWL01000002">
    <property type="protein sequence ID" value="GJJ07491.1"/>
    <property type="molecule type" value="Genomic_DNA"/>
</dbReference>
<feature type="domain" description="BRCT" evidence="2">
    <location>
        <begin position="141"/>
        <end position="232"/>
    </location>
</feature>
<dbReference type="SMART" id="SM00292">
    <property type="entry name" value="BRCT"/>
    <property type="match status" value="1"/>
</dbReference>
<dbReference type="PANTHER" id="PTHR10091">
    <property type="entry name" value="ALDOSE-1-EPIMERASE"/>
    <property type="match status" value="1"/>
</dbReference>
<keyword evidence="4" id="KW-1185">Reference proteome</keyword>
<feature type="compositionally biased region" description="Polar residues" evidence="1">
    <location>
        <begin position="10"/>
        <end position="21"/>
    </location>
</feature>
<dbReference type="InterPro" id="IPR014718">
    <property type="entry name" value="GH-type_carb-bd"/>
</dbReference>
<name>A0AAV5A4H0_9AGAM</name>
<sequence length="525" mass="58220">MDKFILASKPLNSTSTDNNPTGKARAKSYKYNPYPIPKSKEKSFETWKENKRIQRQMRILLRIMAPLCAKKNNDDLATSKNILTTLKDKSNPITHSLKGIQKDHVDSCVTGHQLSDGRIPTVVIKSRTKKLREQRIEKGRNECGILAGTRIYIGGYLAGTTDLEMKRLVILEGGEIQKTAASATHIITSQGLSASKTQKYLNGNHNTHIVTPEWVTDSISSRKRKKEWDYAVFRNTFAYGHGLHHDLTRDVSTDQSLNTEVSLVAPDGSITANFLAFGATTKNLWVRDKFGNWRGFDNISDYTQQTFGRQFFGPVVGRYANRIKNATFSIPPSANPPANGPNVYHVPANEHNGLNSLHGGPDGYDLRLWNVTAQSKNSVTFSLLDPNGTEGFPGNQITHVSYTLENNSKWKIAMHATVDHLSPILLRNLDAYNGAENLDKHFAQFKSSRYIQTDGILIPTGTFGAVKGTPLDFNEAKSIGQAINATVGLNLCGTGCVGFDNCWLYDDPQDKKPNFSVWSTVSGIK</sequence>
<dbReference type="Proteomes" id="UP001050691">
    <property type="component" value="Unassembled WGS sequence"/>
</dbReference>
<dbReference type="GO" id="GO:0006006">
    <property type="term" value="P:glucose metabolic process"/>
    <property type="evidence" value="ECO:0007669"/>
    <property type="project" value="TreeGrafter"/>
</dbReference>